<dbReference type="Pfam" id="PF12796">
    <property type="entry name" value="Ank_2"/>
    <property type="match status" value="2"/>
</dbReference>
<accession>A0A9P5H6D9</accession>
<evidence type="ECO:0000313" key="5">
    <source>
        <dbReference type="EMBL" id="KAF7543326.1"/>
    </source>
</evidence>
<sequence length="650" mass="71714">MADPLSVISGIAGVIAFATATTQTLVSLIQAIKDAPQEILELRLELDSLSSVLQSAKQLCATYEIRVDDATLIETVTGCLQHSSSMMDSLKITLQQFVDDGNWRRRSRRAFSWTMRKGDIKTLRSRFRDGTARLTLAVSVLNGHLTGKGQDEIRKDIAVGYEKLSAQIQSSETGKRLRMKLESDLESVTAGRRGSKSAVTDADLPMRRYFEQKEDYDFSTESMSTDAWPVASPDSADEPLLIKAARTGNKHLIFELVLSGISTMERGHDGRTALHYAAIHDDSETARLLLDHRAEVNAKDNALDTPFKLATSGEFISIQVAAVLIEKACVIGDFASRLVGLMAAAEDPGSLRPLISPIEGRRSRTRARGPFLLHQAVTIKDNACLKILLEEGLDTEQLDGCGLSHPILTATSEYRLTMIKDISPVMHATLHHNRAAIQLLVDYGANINVYLPRFDPSPVEIKEDYLKRLPEQSMHGETPLSLSAYWNDVGLAQYLLQIGANPNFVFPDFDQQYYDLDTLAHAQGETLLNRCCSQHLLGHAKLLIKAGVNVNLQILSTGENPLYWCIICGNLELLHILIENGIDVNLSLTSKEGGKSALHTAVQYDQIEMARVLIEHGADVGVKNADNETPLEQAQNSGKDRFIALFERTV</sequence>
<dbReference type="PANTHER" id="PTHR24198">
    <property type="entry name" value="ANKYRIN REPEAT AND PROTEIN KINASE DOMAIN-CONTAINING PROTEIN"/>
    <property type="match status" value="1"/>
</dbReference>
<dbReference type="EMBL" id="JAANBB010000374">
    <property type="protein sequence ID" value="KAF7543326.1"/>
    <property type="molecule type" value="Genomic_DNA"/>
</dbReference>
<dbReference type="OrthoDB" id="341259at2759"/>
<feature type="repeat" description="ANK" evidence="3">
    <location>
        <begin position="557"/>
        <end position="589"/>
    </location>
</feature>
<dbReference type="Gene3D" id="1.25.40.20">
    <property type="entry name" value="Ankyrin repeat-containing domain"/>
    <property type="match status" value="3"/>
</dbReference>
<evidence type="ECO:0000256" key="1">
    <source>
        <dbReference type="ARBA" id="ARBA00022737"/>
    </source>
</evidence>
<keyword evidence="2 3" id="KW-0040">ANK repeat</keyword>
<reference evidence="5" key="1">
    <citation type="submission" date="2020-03" db="EMBL/GenBank/DDBJ databases">
        <title>Draft Genome Sequence of Cylindrodendrum hubeiense.</title>
        <authorList>
            <person name="Buettner E."/>
            <person name="Kellner H."/>
        </authorList>
    </citation>
    <scope>NUCLEOTIDE SEQUENCE</scope>
    <source>
        <strain evidence="5">IHI 201604</strain>
    </source>
</reference>
<organism evidence="5 6">
    <name type="scientific">Cylindrodendrum hubeiense</name>
    <dbReference type="NCBI Taxonomy" id="595255"/>
    <lineage>
        <taxon>Eukaryota</taxon>
        <taxon>Fungi</taxon>
        <taxon>Dikarya</taxon>
        <taxon>Ascomycota</taxon>
        <taxon>Pezizomycotina</taxon>
        <taxon>Sordariomycetes</taxon>
        <taxon>Hypocreomycetidae</taxon>
        <taxon>Hypocreales</taxon>
        <taxon>Nectriaceae</taxon>
        <taxon>Cylindrodendrum</taxon>
    </lineage>
</organism>
<evidence type="ECO:0000256" key="3">
    <source>
        <dbReference type="PROSITE-ProRule" id="PRU00023"/>
    </source>
</evidence>
<dbReference type="Pfam" id="PF00023">
    <property type="entry name" value="Ank"/>
    <property type="match status" value="1"/>
</dbReference>
<dbReference type="Pfam" id="PF13857">
    <property type="entry name" value="Ank_5"/>
    <property type="match status" value="1"/>
</dbReference>
<feature type="domain" description="Azaphilone pigments biosynthesis cluster protein L N-terminal" evidence="4">
    <location>
        <begin position="2"/>
        <end position="131"/>
    </location>
</feature>
<dbReference type="SUPFAM" id="SSF48403">
    <property type="entry name" value="Ankyrin repeat"/>
    <property type="match status" value="1"/>
</dbReference>
<proteinExistence type="predicted"/>
<protein>
    <recommendedName>
        <fullName evidence="4">Azaphilone pigments biosynthesis cluster protein L N-terminal domain-containing protein</fullName>
    </recommendedName>
</protein>
<feature type="repeat" description="ANK" evidence="3">
    <location>
        <begin position="269"/>
        <end position="301"/>
    </location>
</feature>
<dbReference type="PROSITE" id="PS50088">
    <property type="entry name" value="ANK_REPEAT"/>
    <property type="match status" value="4"/>
</dbReference>
<dbReference type="Pfam" id="PF17111">
    <property type="entry name" value="PigL_N"/>
    <property type="match status" value="1"/>
</dbReference>
<evidence type="ECO:0000259" key="4">
    <source>
        <dbReference type="Pfam" id="PF17111"/>
    </source>
</evidence>
<dbReference type="InterPro" id="IPR031348">
    <property type="entry name" value="PigL_N"/>
</dbReference>
<dbReference type="AlphaFoldDB" id="A0A9P5H6D9"/>
<dbReference type="SMART" id="SM00248">
    <property type="entry name" value="ANK"/>
    <property type="match status" value="9"/>
</dbReference>
<feature type="repeat" description="ANK" evidence="3">
    <location>
        <begin position="475"/>
        <end position="503"/>
    </location>
</feature>
<dbReference type="InterPro" id="IPR036770">
    <property type="entry name" value="Ankyrin_rpt-contain_sf"/>
</dbReference>
<dbReference type="PRINTS" id="PR01415">
    <property type="entry name" value="ANKYRIN"/>
</dbReference>
<dbReference type="InterPro" id="IPR002110">
    <property type="entry name" value="Ankyrin_rpt"/>
</dbReference>
<keyword evidence="1" id="KW-0677">Repeat</keyword>
<dbReference type="PANTHER" id="PTHR24198:SF165">
    <property type="entry name" value="ANKYRIN REPEAT-CONTAINING PROTEIN-RELATED"/>
    <property type="match status" value="1"/>
</dbReference>
<evidence type="ECO:0000256" key="2">
    <source>
        <dbReference type="ARBA" id="ARBA00023043"/>
    </source>
</evidence>
<gene>
    <name evidence="5" type="ORF">G7Z17_g10826</name>
</gene>
<keyword evidence="6" id="KW-1185">Reference proteome</keyword>
<feature type="repeat" description="ANK" evidence="3">
    <location>
        <begin position="593"/>
        <end position="625"/>
    </location>
</feature>
<dbReference type="Proteomes" id="UP000722485">
    <property type="component" value="Unassembled WGS sequence"/>
</dbReference>
<evidence type="ECO:0000313" key="6">
    <source>
        <dbReference type="Proteomes" id="UP000722485"/>
    </source>
</evidence>
<dbReference type="PROSITE" id="PS50297">
    <property type="entry name" value="ANK_REP_REGION"/>
    <property type="match status" value="4"/>
</dbReference>
<comment type="caution">
    <text evidence="5">The sequence shown here is derived from an EMBL/GenBank/DDBJ whole genome shotgun (WGS) entry which is preliminary data.</text>
</comment>
<name>A0A9P5H6D9_9HYPO</name>